<proteinExistence type="predicted"/>
<evidence type="ECO:0000313" key="3">
    <source>
        <dbReference type="Proteomes" id="UP001431783"/>
    </source>
</evidence>
<comment type="caution">
    <text evidence="2">The sequence shown here is derived from an EMBL/GenBank/DDBJ whole genome shotgun (WGS) entry which is preliminary data.</text>
</comment>
<feature type="coiled-coil region" evidence="1">
    <location>
        <begin position="94"/>
        <end position="128"/>
    </location>
</feature>
<sequence>MTTGISYRKLLRWKIESQTIWIICVNFMASLRIFIAQKCVRGGIRLVYIMLPILVVGRISNLIENGGDVNSVDKYAENGEENDDKNDQESVVLVESVKAENLLLRDSNNELEEKNDLLKKLLDKEEEIPGKNNKSIAEVIATKRMMIQSEILPKLVIEKENKGDKVIVRDNVLKYFIKGGSIETNRIHCTNDEVYDLLHE</sequence>
<name>A0AAW1UYJ3_9CUCU</name>
<evidence type="ECO:0000256" key="1">
    <source>
        <dbReference type="SAM" id="Coils"/>
    </source>
</evidence>
<gene>
    <name evidence="2" type="ORF">WA026_012326</name>
</gene>
<accession>A0AAW1UYJ3</accession>
<dbReference type="AlphaFoldDB" id="A0AAW1UYJ3"/>
<dbReference type="Proteomes" id="UP001431783">
    <property type="component" value="Unassembled WGS sequence"/>
</dbReference>
<keyword evidence="1" id="KW-0175">Coiled coil</keyword>
<keyword evidence="3" id="KW-1185">Reference proteome</keyword>
<reference evidence="2 3" key="1">
    <citation type="submission" date="2023-03" db="EMBL/GenBank/DDBJ databases">
        <title>Genome insight into feeding habits of ladybird beetles.</title>
        <authorList>
            <person name="Li H.-S."/>
            <person name="Huang Y.-H."/>
            <person name="Pang H."/>
        </authorList>
    </citation>
    <scope>NUCLEOTIDE SEQUENCE [LARGE SCALE GENOMIC DNA]</scope>
    <source>
        <strain evidence="2">SYSU_2023b</strain>
        <tissue evidence="2">Whole body</tissue>
    </source>
</reference>
<protein>
    <submittedName>
        <fullName evidence="2">Uncharacterized protein</fullName>
    </submittedName>
</protein>
<evidence type="ECO:0000313" key="2">
    <source>
        <dbReference type="EMBL" id="KAK9885573.1"/>
    </source>
</evidence>
<organism evidence="2 3">
    <name type="scientific">Henosepilachna vigintioctopunctata</name>
    <dbReference type="NCBI Taxonomy" id="420089"/>
    <lineage>
        <taxon>Eukaryota</taxon>
        <taxon>Metazoa</taxon>
        <taxon>Ecdysozoa</taxon>
        <taxon>Arthropoda</taxon>
        <taxon>Hexapoda</taxon>
        <taxon>Insecta</taxon>
        <taxon>Pterygota</taxon>
        <taxon>Neoptera</taxon>
        <taxon>Endopterygota</taxon>
        <taxon>Coleoptera</taxon>
        <taxon>Polyphaga</taxon>
        <taxon>Cucujiformia</taxon>
        <taxon>Coccinelloidea</taxon>
        <taxon>Coccinellidae</taxon>
        <taxon>Epilachninae</taxon>
        <taxon>Epilachnini</taxon>
        <taxon>Henosepilachna</taxon>
    </lineage>
</organism>
<dbReference type="EMBL" id="JARQZJ010000096">
    <property type="protein sequence ID" value="KAK9885573.1"/>
    <property type="molecule type" value="Genomic_DNA"/>
</dbReference>